<name>A0ABR3RDJ1_9PLEO</name>
<feature type="region of interest" description="Disordered" evidence="1">
    <location>
        <begin position="1"/>
        <end position="24"/>
    </location>
</feature>
<evidence type="ECO:0000313" key="3">
    <source>
        <dbReference type="Proteomes" id="UP001521785"/>
    </source>
</evidence>
<feature type="compositionally biased region" description="Basic and acidic residues" evidence="1">
    <location>
        <begin position="1"/>
        <end position="19"/>
    </location>
</feature>
<sequence length="351" mass="40104">MAHVKAEYDNLERDTRQQKSDMAAQSERLQRAAREAFEKRDKLIDAAYEALERFVRELLTYSDGNADIGREAVPSLPVVVECFKQLAEFCEGVVDQQTLEAVESTQEIGEDGQIKERIKNGEEQLKVTLNGLDDTITKAWGNFEVQHGHHESARAALRQAEERRSVRISAVLLVNRSHADTVKGFFYDLFGDNDIDNAVNNCRNNEDTWHKSADDAWAIWDHLRKLKDEHRSLLDSNLNQLCSELAVLVDGMRTNYANIGASRKVDRECWLAARLLQYHVTTNNEYTSRDDALRHLFRLIHTPNDSIDSDEDVIRLKGAIEHIVSQTLGEVKAEELHSEKKFLSNPDEVDF</sequence>
<protein>
    <submittedName>
        <fullName evidence="2">Uncharacterized protein</fullName>
    </submittedName>
</protein>
<dbReference type="Proteomes" id="UP001521785">
    <property type="component" value="Unassembled WGS sequence"/>
</dbReference>
<evidence type="ECO:0000256" key="1">
    <source>
        <dbReference type="SAM" id="MobiDB-lite"/>
    </source>
</evidence>
<gene>
    <name evidence="2" type="ORF">SLS60_005926</name>
</gene>
<proteinExistence type="predicted"/>
<keyword evidence="3" id="KW-1185">Reference proteome</keyword>
<comment type="caution">
    <text evidence="2">The sequence shown here is derived from an EMBL/GenBank/DDBJ whole genome shotgun (WGS) entry which is preliminary data.</text>
</comment>
<evidence type="ECO:0000313" key="2">
    <source>
        <dbReference type="EMBL" id="KAL1602510.1"/>
    </source>
</evidence>
<dbReference type="EMBL" id="JAKJXO020000007">
    <property type="protein sequence ID" value="KAL1602510.1"/>
    <property type="molecule type" value="Genomic_DNA"/>
</dbReference>
<accession>A0ABR3RDJ1</accession>
<reference evidence="2 3" key="1">
    <citation type="submission" date="2024-02" db="EMBL/GenBank/DDBJ databases">
        <title>De novo assembly and annotation of 12 fungi associated with fruit tree decline syndrome in Ontario, Canada.</title>
        <authorList>
            <person name="Sulman M."/>
            <person name="Ellouze W."/>
            <person name="Ilyukhin E."/>
        </authorList>
    </citation>
    <scope>NUCLEOTIDE SEQUENCE [LARGE SCALE GENOMIC DNA]</scope>
    <source>
        <strain evidence="2 3">M42-189</strain>
    </source>
</reference>
<organism evidence="2 3">
    <name type="scientific">Paraconiothyrium brasiliense</name>
    <dbReference type="NCBI Taxonomy" id="300254"/>
    <lineage>
        <taxon>Eukaryota</taxon>
        <taxon>Fungi</taxon>
        <taxon>Dikarya</taxon>
        <taxon>Ascomycota</taxon>
        <taxon>Pezizomycotina</taxon>
        <taxon>Dothideomycetes</taxon>
        <taxon>Pleosporomycetidae</taxon>
        <taxon>Pleosporales</taxon>
        <taxon>Massarineae</taxon>
        <taxon>Didymosphaeriaceae</taxon>
        <taxon>Paraconiothyrium</taxon>
    </lineage>
</organism>